<accession>A0A0B6WZP5</accession>
<reference evidence="1 2" key="1">
    <citation type="submission" date="2013-12" db="EMBL/GenBank/DDBJ databases">
        <authorList>
            <person name="Stott M."/>
        </authorList>
    </citation>
    <scope>NUCLEOTIDE SEQUENCE [LARGE SCALE GENOMIC DNA]</scope>
    <source>
        <strain evidence="1 2">K22</strain>
    </source>
</reference>
<evidence type="ECO:0000313" key="1">
    <source>
        <dbReference type="EMBL" id="CDM66753.1"/>
    </source>
</evidence>
<dbReference type="AlphaFoldDB" id="A0A0B6WZP5"/>
<dbReference type="Proteomes" id="UP000031518">
    <property type="component" value="Unassembled WGS sequence"/>
</dbReference>
<organism evidence="1 2">
    <name type="scientific">Pyrinomonas methylaliphatogenes</name>
    <dbReference type="NCBI Taxonomy" id="454194"/>
    <lineage>
        <taxon>Bacteria</taxon>
        <taxon>Pseudomonadati</taxon>
        <taxon>Acidobacteriota</taxon>
        <taxon>Blastocatellia</taxon>
        <taxon>Blastocatellales</taxon>
        <taxon>Pyrinomonadaceae</taxon>
        <taxon>Pyrinomonas</taxon>
    </lineage>
</organism>
<dbReference type="STRING" id="454194.PYK22_02787"/>
<keyword evidence="2" id="KW-1185">Reference proteome</keyword>
<dbReference type="EMBL" id="CBXV010000008">
    <property type="protein sequence ID" value="CDM66753.1"/>
    <property type="molecule type" value="Genomic_DNA"/>
</dbReference>
<proteinExistence type="predicted"/>
<protein>
    <submittedName>
        <fullName evidence="1">Uncharacterized protein</fullName>
    </submittedName>
</protein>
<gene>
    <name evidence="1" type="ORF">PYK22_02787</name>
</gene>
<name>A0A0B6WZP5_9BACT</name>
<sequence length="241" mass="27718">MTESERAQFERLIRVGLEVQARLERLKPYVAGGTAAALHAGHRFSMDIDFLTSELAGNFYEVKREIESWPEWKTAREVVGVMILGSFEGKQIGLRQQRRSSPVETTISDRGLRLATLEEMVLIKAHLLTERGALRDYVDLVALVDKMGFEKSLTALDRLNELYPSRSSLTRRLRLAEALCRKPADADDVKLSEYKGLITPYDQEEYIYERGRMLAASLARRELERQSEKRLTREQEEGRVR</sequence>
<dbReference type="RefSeq" id="WP_060635692.1">
    <property type="nucleotide sequence ID" value="NZ_CBXV010000008.1"/>
</dbReference>
<evidence type="ECO:0000313" key="2">
    <source>
        <dbReference type="Proteomes" id="UP000031518"/>
    </source>
</evidence>
<reference evidence="1 2" key="2">
    <citation type="submission" date="2015-01" db="EMBL/GenBank/DDBJ databases">
        <title>Complete genome sequence of Pyrinomonas methylaliphatogenes type strain K22T.</title>
        <authorList>
            <person name="Lee K.C.Y."/>
            <person name="Power J.F."/>
            <person name="Dunfield P.F."/>
            <person name="Morgan X.C."/>
            <person name="Huttenhower C."/>
            <person name="Stott M.B."/>
        </authorList>
    </citation>
    <scope>NUCLEOTIDE SEQUENCE [LARGE SCALE GENOMIC DNA]</scope>
    <source>
        <strain evidence="1 2">K22</strain>
    </source>
</reference>